<accession>I3R9J9</accession>
<geneLocation type="plasmid" evidence="5 9">
    <name>pHME322</name>
</geneLocation>
<evidence type="ECO:0000256" key="1">
    <source>
        <dbReference type="SAM" id="Phobius"/>
    </source>
</evidence>
<dbReference type="Proteomes" id="UP000011603">
    <property type="component" value="Unassembled WGS sequence"/>
</dbReference>
<keyword evidence="7" id="KW-1185">Reference proteome</keyword>
<dbReference type="GeneID" id="40158490"/>
<feature type="transmembrane region" description="Helical" evidence="1">
    <location>
        <begin position="74"/>
        <end position="97"/>
    </location>
</feature>
<sequence>MANPRTTSSRWSFVTSNAFWTVLLLAYNLYELNSASGGFEHEWFLGGFTATMLGALVLKYTTPAQRVWNRFERLSAGTTAGILFTIIVIAAGLAVAFELSESAVLSTTLGALSAVLIGEIESLVESS</sequence>
<dbReference type="EMBL" id="CP039141">
    <property type="protein sequence ID" value="QCQ77339.1"/>
    <property type="molecule type" value="Genomic_DNA"/>
</dbReference>
<dbReference type="PATRIC" id="fig|523841.21.peg.168"/>
<evidence type="ECO:0000313" key="9">
    <source>
        <dbReference type="Proteomes" id="UP000299011"/>
    </source>
</evidence>
<dbReference type="Proteomes" id="UP000027075">
    <property type="component" value="Plasmid HMPLAS2"/>
</dbReference>
<evidence type="ECO:0000313" key="7">
    <source>
        <dbReference type="Proteomes" id="UP000011603"/>
    </source>
</evidence>
<dbReference type="RefSeq" id="WP_004056372.1">
    <property type="nucleotide sequence ID" value="NC_017943.1"/>
</dbReference>
<evidence type="ECO:0000313" key="4">
    <source>
        <dbReference type="EMBL" id="EMA05300.1"/>
    </source>
</evidence>
<dbReference type="HOGENOM" id="CLU_1965489_0_0_2"/>
<dbReference type="Proteomes" id="UP000299011">
    <property type="component" value="Plasmid pHME322"/>
</dbReference>
<keyword evidence="1" id="KW-1133">Transmembrane helix</keyword>
<gene>
    <name evidence="2" type="ordered locus">HFX_5075</name>
    <name evidence="3" type="ORF">BM92_18640</name>
    <name evidence="4" type="ORF">C439_00835</name>
    <name evidence="5" type="ORF">E6P09_18695</name>
</gene>
<protein>
    <submittedName>
        <fullName evidence="2">Uncharacterized protein</fullName>
    </submittedName>
</protein>
<reference evidence="2" key="1">
    <citation type="journal article" date="2012" name="Appl. Environ. Microbiol.">
        <title>Identification of the haloarchaeal phasin (PhaP) that functions in polyhydroxyalkanoate accumulation and granule formation in Haloferax mediterranei.</title>
        <authorList>
            <person name="Cai S."/>
            <person name="Cai L."/>
            <person name="Liu H."/>
            <person name="Liu X."/>
            <person name="Han J."/>
            <person name="Zhou J."/>
            <person name="Xiang H."/>
        </authorList>
    </citation>
    <scope>NUCLEOTIDE SEQUENCE</scope>
    <source>
        <strain evidence="2">CGMCC 1.2087</strain>
    </source>
</reference>
<dbReference type="EMBL" id="CP007553">
    <property type="protein sequence ID" value="AHZ24221.1"/>
    <property type="molecule type" value="Genomic_DNA"/>
</dbReference>
<keyword evidence="1" id="KW-0472">Membrane</keyword>
<evidence type="ECO:0000313" key="3">
    <source>
        <dbReference type="EMBL" id="AHZ24221.1"/>
    </source>
</evidence>
<dbReference type="AlphaFoldDB" id="I3R9J9"/>
<geneLocation type="plasmid" evidence="2 6">
    <name>pHM300</name>
</geneLocation>
<dbReference type="Proteomes" id="UP000006469">
    <property type="component" value="Plasmid pHM300"/>
</dbReference>
<reference evidence="2 6" key="2">
    <citation type="journal article" date="2012" name="J. Bacteriol.">
        <title>Complete genome sequence of the metabolically versatile halophilic archaeon Haloferax mediterranei, a poly(3-hydroxybutyrate-co-3-hydroxyvalerate) producer.</title>
        <authorList>
            <person name="Han J."/>
            <person name="Zhang F."/>
            <person name="Hou J."/>
            <person name="Liu X."/>
            <person name="Li M."/>
            <person name="Liu H."/>
            <person name="Cai L."/>
            <person name="Zhang B."/>
            <person name="Chen Y."/>
            <person name="Zhou J."/>
            <person name="Hu S."/>
            <person name="Xiang H."/>
        </authorList>
    </citation>
    <scope>NUCLEOTIDE SEQUENCE [LARGE SCALE GENOMIC DNA]</scope>
    <source>
        <strain evidence="6">ATCC 33500 / DSM 1411 / JCM 8866 / NBRC 14739 / NCIMB 2177 / R-4</strain>
        <strain evidence="2">CGMCC 1.2087</strain>
        <plasmid evidence="6">pHM300</plasmid>
    </source>
</reference>
<dbReference type="EMBL" id="AOLO01000001">
    <property type="protein sequence ID" value="EMA05300.1"/>
    <property type="molecule type" value="Genomic_DNA"/>
</dbReference>
<feature type="transmembrane region" description="Helical" evidence="1">
    <location>
        <begin position="42"/>
        <end position="62"/>
    </location>
</feature>
<evidence type="ECO:0000313" key="2">
    <source>
        <dbReference type="EMBL" id="AFK20909.1"/>
    </source>
</evidence>
<proteinExistence type="predicted"/>
<reference evidence="3 8" key="4">
    <citation type="submission" date="2014-04" db="EMBL/GenBank/DDBJ databases">
        <title>Transcriptional profiles of Haloferax mediterranei on the basis of nitrogen availability.</title>
        <authorList>
            <person name="Bautista V."/>
        </authorList>
    </citation>
    <scope>NUCLEOTIDE SEQUENCE [LARGE SCALE GENOMIC DNA]</scope>
    <source>
        <strain evidence="3">ATCC 33500</strain>
        <strain evidence="8">ATCC 33500 / DSM 1411 / JCM 8866 / NBRC 14739 / NCIMB 2177 / R-4</strain>
        <plasmid evidence="3">HMPLAS2</plasmid>
        <plasmid evidence="8">Plasmid HMPLAS2</plasmid>
    </source>
</reference>
<feature type="transmembrane region" description="Helical" evidence="1">
    <location>
        <begin position="12"/>
        <end position="30"/>
    </location>
</feature>
<name>I3R9J9_HALMT</name>
<reference evidence="2" key="5">
    <citation type="submission" date="2014-05" db="EMBL/GenBank/DDBJ databases">
        <authorList>
            <person name="Wang L."/>
            <person name="Yang H."/>
            <person name="Xiang H."/>
        </authorList>
    </citation>
    <scope>NUCLEOTIDE SEQUENCE</scope>
    <source>
        <strain evidence="2">CGMCC 1.2087</strain>
        <plasmid evidence="2">pHM300</plasmid>
    </source>
</reference>
<keyword evidence="1" id="KW-0812">Transmembrane</keyword>
<dbReference type="EMBL" id="CP001870">
    <property type="protein sequence ID" value="AFK20909.1"/>
    <property type="molecule type" value="Genomic_DNA"/>
</dbReference>
<keyword evidence="2" id="KW-0614">Plasmid</keyword>
<evidence type="ECO:0000313" key="6">
    <source>
        <dbReference type="Proteomes" id="UP000006469"/>
    </source>
</evidence>
<reference evidence="5 9" key="6">
    <citation type="submission" date="2019-04" db="EMBL/GenBank/DDBJ databases">
        <title>Methylomes of two halophilic Archaea, Haloarcula marismortui and Haloferax mediterranei.</title>
        <authorList>
            <person name="DasSarma S."/>
            <person name="DasSarma P."/>
            <person name="DasSarma S."/>
            <person name="Fomenkov A."/>
            <person name="Vincze T."/>
            <person name="Anton B.P."/>
            <person name="Roberts R.J."/>
        </authorList>
    </citation>
    <scope>NUCLEOTIDE SEQUENCE [LARGE SCALE GENOMIC DNA]</scope>
    <source>
        <strain evidence="5">ATCC 33500</strain>
        <strain evidence="9">ATCC 33500 / DSM 1411 / JCM 8866 / NBRC 14739 / NCIMB 2177 / R-4</strain>
        <plasmid evidence="5 9">pHME322</plasmid>
    </source>
</reference>
<evidence type="ECO:0000313" key="5">
    <source>
        <dbReference type="EMBL" id="QCQ77339.1"/>
    </source>
</evidence>
<organism evidence="2 6">
    <name type="scientific">Haloferax mediterranei (strain ATCC 33500 / DSM 1411 / JCM 8866 / NBRC 14739 / NCIMB 2177 / R-4)</name>
    <name type="common">Halobacterium mediterranei</name>
    <dbReference type="NCBI Taxonomy" id="523841"/>
    <lineage>
        <taxon>Archaea</taxon>
        <taxon>Methanobacteriati</taxon>
        <taxon>Methanobacteriota</taxon>
        <taxon>Stenosarchaea group</taxon>
        <taxon>Halobacteria</taxon>
        <taxon>Halobacteriales</taxon>
        <taxon>Haloferacaceae</taxon>
        <taxon>Haloferax</taxon>
    </lineage>
</organism>
<dbReference type="KEGG" id="hme:HFX_5075"/>
<evidence type="ECO:0000313" key="8">
    <source>
        <dbReference type="Proteomes" id="UP000027075"/>
    </source>
</evidence>
<geneLocation type="plasmid" evidence="3 8">
    <name>HMPLAS2</name>
</geneLocation>
<reference evidence="4 7" key="3">
    <citation type="journal article" date="2014" name="PLoS Genet.">
        <title>Phylogenetically driven sequencing of extremely halophilic archaea reveals strategies for static and dynamic osmo-response.</title>
        <authorList>
            <person name="Becker E.A."/>
            <person name="Seitzer P.M."/>
            <person name="Tritt A."/>
            <person name="Larsen D."/>
            <person name="Krusor M."/>
            <person name="Yao A.I."/>
            <person name="Wu D."/>
            <person name="Madern D."/>
            <person name="Eisen J.A."/>
            <person name="Darling A.E."/>
            <person name="Facciotti M.T."/>
        </authorList>
    </citation>
    <scope>NUCLEOTIDE SEQUENCE [LARGE SCALE GENOMIC DNA]</scope>
    <source>
        <strain evidence="4">ATCC 33500</strain>
        <strain evidence="7">ATCC 33500 / DSM 1411 / JCM 8866 / NBRC 14739 / NCIMB 2177 / R-4</strain>
    </source>
</reference>